<dbReference type="AlphaFoldDB" id="A0A9N7MLI9"/>
<evidence type="ECO:0000313" key="1">
    <source>
        <dbReference type="EMBL" id="CAA0808072.1"/>
    </source>
</evidence>
<feature type="non-terminal residue" evidence="1">
    <location>
        <position position="1"/>
    </location>
</feature>
<keyword evidence="1" id="KW-0696">RNA-directed RNA polymerase</keyword>
<organism evidence="1 2">
    <name type="scientific">Striga hermonthica</name>
    <name type="common">Purple witchweed</name>
    <name type="synonym">Buchnera hermonthica</name>
    <dbReference type="NCBI Taxonomy" id="68872"/>
    <lineage>
        <taxon>Eukaryota</taxon>
        <taxon>Viridiplantae</taxon>
        <taxon>Streptophyta</taxon>
        <taxon>Embryophyta</taxon>
        <taxon>Tracheophyta</taxon>
        <taxon>Spermatophyta</taxon>
        <taxon>Magnoliopsida</taxon>
        <taxon>eudicotyledons</taxon>
        <taxon>Gunneridae</taxon>
        <taxon>Pentapetalae</taxon>
        <taxon>asterids</taxon>
        <taxon>lamiids</taxon>
        <taxon>Lamiales</taxon>
        <taxon>Orobanchaceae</taxon>
        <taxon>Buchnereae</taxon>
        <taxon>Striga</taxon>
    </lineage>
</organism>
<dbReference type="InterPro" id="IPR008686">
    <property type="entry name" value="RNA_pol_mitovir"/>
</dbReference>
<name>A0A9N7MLI9_STRHE</name>
<dbReference type="Proteomes" id="UP001153555">
    <property type="component" value="Unassembled WGS sequence"/>
</dbReference>
<accession>A0A9N7MLI9</accession>
<dbReference type="OrthoDB" id="1305433at2759"/>
<sequence length="90" mass="10146">SLSRDETVFRKYALLGDDIVIGDPKVASVYRKMMVELGVKISLLKSLVSSRGSMEFAKRFCSWSRDLSPLSVKMMRSANFSVAWMAVLNH</sequence>
<dbReference type="PANTHER" id="PTHR34456:SF9">
    <property type="entry name" value="MITOVIRUS RNA-DEPENDENT RNA POLYMERASE"/>
    <property type="match status" value="1"/>
</dbReference>
<comment type="caution">
    <text evidence="1">The sequence shown here is derived from an EMBL/GenBank/DDBJ whole genome shotgun (WGS) entry which is preliminary data.</text>
</comment>
<evidence type="ECO:0000313" key="2">
    <source>
        <dbReference type="Proteomes" id="UP001153555"/>
    </source>
</evidence>
<proteinExistence type="predicted"/>
<dbReference type="PANTHER" id="PTHR34456">
    <property type="entry name" value="MITOVIRUS RNA-DEPENDENT RNA POLYMERASE"/>
    <property type="match status" value="1"/>
</dbReference>
<dbReference type="GO" id="GO:0003968">
    <property type="term" value="F:RNA-directed RNA polymerase activity"/>
    <property type="evidence" value="ECO:0007669"/>
    <property type="project" value="UniProtKB-KW"/>
</dbReference>
<reference evidence="1" key="1">
    <citation type="submission" date="2019-12" db="EMBL/GenBank/DDBJ databases">
        <authorList>
            <person name="Scholes J."/>
        </authorList>
    </citation>
    <scope>NUCLEOTIDE SEQUENCE</scope>
</reference>
<feature type="non-terminal residue" evidence="1">
    <location>
        <position position="90"/>
    </location>
</feature>
<keyword evidence="1" id="KW-0548">Nucleotidyltransferase</keyword>
<protein>
    <submittedName>
        <fullName evidence="1">Mitovirus RNA-dependent RNA polymerase</fullName>
    </submittedName>
</protein>
<dbReference type="Pfam" id="PF05919">
    <property type="entry name" value="Mitovir_RNA_pol"/>
    <property type="match status" value="1"/>
</dbReference>
<gene>
    <name evidence="1" type="ORF">SHERM_10504</name>
</gene>
<keyword evidence="2" id="KW-1185">Reference proteome</keyword>
<keyword evidence="1" id="KW-0808">Transferase</keyword>
<dbReference type="EMBL" id="CACSLK010002130">
    <property type="protein sequence ID" value="CAA0808072.1"/>
    <property type="molecule type" value="Genomic_DNA"/>
</dbReference>